<accession>A0ABY4I0B9</accession>
<evidence type="ECO:0000313" key="1">
    <source>
        <dbReference type="EMBL" id="UPK69514.1"/>
    </source>
</evidence>
<dbReference type="Proteomes" id="UP000830198">
    <property type="component" value="Chromosome"/>
</dbReference>
<keyword evidence="2" id="KW-1185">Reference proteome</keyword>
<dbReference type="RefSeq" id="WP_247811802.1">
    <property type="nucleotide sequence ID" value="NZ_CP095855.1"/>
</dbReference>
<organism evidence="1 2">
    <name type="scientific">Chitinophaga filiformis</name>
    <name type="common">Myxococcus filiformis</name>
    <name type="synonym">Flexibacter filiformis</name>
    <dbReference type="NCBI Taxonomy" id="104663"/>
    <lineage>
        <taxon>Bacteria</taxon>
        <taxon>Pseudomonadati</taxon>
        <taxon>Bacteroidota</taxon>
        <taxon>Chitinophagia</taxon>
        <taxon>Chitinophagales</taxon>
        <taxon>Chitinophagaceae</taxon>
        <taxon>Chitinophaga</taxon>
    </lineage>
</organism>
<gene>
    <name evidence="1" type="ORF">MYF79_31620</name>
</gene>
<reference evidence="1 2" key="1">
    <citation type="submission" date="2022-04" db="EMBL/GenBank/DDBJ databases">
        <title>The arsenic-methylating capacity of Chitinophaga filiformis YT5 during chitin decomposition.</title>
        <authorList>
            <person name="Chen G."/>
            <person name="Liang Y."/>
        </authorList>
    </citation>
    <scope>NUCLEOTIDE SEQUENCE [LARGE SCALE GENOMIC DNA]</scope>
    <source>
        <strain evidence="1 2">YT5</strain>
    </source>
</reference>
<proteinExistence type="predicted"/>
<evidence type="ECO:0000313" key="2">
    <source>
        <dbReference type="Proteomes" id="UP000830198"/>
    </source>
</evidence>
<sequence length="216" mass="24655">MNQEIAAVYTDKHGSIHTSIINDAETLTITLDGIIFSGDTFVFFQPAANLPLPGRFSLGQLGQLTDFTLSCRIPIPTWKGGTAIQAFLLLEVDYSEDALLPSYSSPYFHFRFEMDNEIIEVGKLQQFEGVFERLQEKLPGNIVIKTCYTCQYSDYSVYGSDVFGDMLCFRNVKDSYTKVRDKSEYMDMMDDFERMVQETYLCEDFSPRIKGTGYRG</sequence>
<name>A0ABY4I0B9_CHIFI</name>
<protein>
    <submittedName>
        <fullName evidence="1">DUF6304 family protein</fullName>
    </submittedName>
</protein>
<dbReference type="Pfam" id="PF19822">
    <property type="entry name" value="DUF6304"/>
    <property type="match status" value="1"/>
</dbReference>
<dbReference type="InterPro" id="IPR046271">
    <property type="entry name" value="DUF6304"/>
</dbReference>
<dbReference type="EMBL" id="CP095855">
    <property type="protein sequence ID" value="UPK69514.1"/>
    <property type="molecule type" value="Genomic_DNA"/>
</dbReference>